<feature type="compositionally biased region" description="Basic residues" evidence="1">
    <location>
        <begin position="43"/>
        <end position="52"/>
    </location>
</feature>
<gene>
    <name evidence="2" type="ORF">CEXT_475301</name>
</gene>
<feature type="compositionally biased region" description="Basic and acidic residues" evidence="1">
    <location>
        <begin position="132"/>
        <end position="141"/>
    </location>
</feature>
<protein>
    <submittedName>
        <fullName evidence="2">Uncharacterized protein</fullName>
    </submittedName>
</protein>
<dbReference type="EMBL" id="BPLR01010093">
    <property type="protein sequence ID" value="GIY36817.1"/>
    <property type="molecule type" value="Genomic_DNA"/>
</dbReference>
<accession>A0AAV4STT7</accession>
<feature type="region of interest" description="Disordered" evidence="1">
    <location>
        <begin position="105"/>
        <end position="141"/>
    </location>
</feature>
<proteinExistence type="predicted"/>
<evidence type="ECO:0000313" key="3">
    <source>
        <dbReference type="Proteomes" id="UP001054945"/>
    </source>
</evidence>
<feature type="compositionally biased region" description="Polar residues" evidence="1">
    <location>
        <begin position="112"/>
        <end position="122"/>
    </location>
</feature>
<reference evidence="2 3" key="1">
    <citation type="submission" date="2021-06" db="EMBL/GenBank/DDBJ databases">
        <title>Caerostris extrusa draft genome.</title>
        <authorList>
            <person name="Kono N."/>
            <person name="Arakawa K."/>
        </authorList>
    </citation>
    <scope>NUCLEOTIDE SEQUENCE [LARGE SCALE GENOMIC DNA]</scope>
</reference>
<feature type="compositionally biased region" description="Polar residues" evidence="1">
    <location>
        <begin position="33"/>
        <end position="42"/>
    </location>
</feature>
<dbReference type="Proteomes" id="UP001054945">
    <property type="component" value="Unassembled WGS sequence"/>
</dbReference>
<comment type="caution">
    <text evidence="2">The sequence shown here is derived from an EMBL/GenBank/DDBJ whole genome shotgun (WGS) entry which is preliminary data.</text>
</comment>
<feature type="region of interest" description="Disordered" evidence="1">
    <location>
        <begin position="33"/>
        <end position="62"/>
    </location>
</feature>
<name>A0AAV4STT7_CAEEX</name>
<dbReference type="AlphaFoldDB" id="A0AAV4STT7"/>
<evidence type="ECO:0000313" key="2">
    <source>
        <dbReference type="EMBL" id="GIY36817.1"/>
    </source>
</evidence>
<organism evidence="2 3">
    <name type="scientific">Caerostris extrusa</name>
    <name type="common">Bark spider</name>
    <name type="synonym">Caerostris bankana</name>
    <dbReference type="NCBI Taxonomy" id="172846"/>
    <lineage>
        <taxon>Eukaryota</taxon>
        <taxon>Metazoa</taxon>
        <taxon>Ecdysozoa</taxon>
        <taxon>Arthropoda</taxon>
        <taxon>Chelicerata</taxon>
        <taxon>Arachnida</taxon>
        <taxon>Araneae</taxon>
        <taxon>Araneomorphae</taxon>
        <taxon>Entelegynae</taxon>
        <taxon>Araneoidea</taxon>
        <taxon>Araneidae</taxon>
        <taxon>Caerostris</taxon>
    </lineage>
</organism>
<sequence length="141" mass="16309">MGIQNVHKSHVGRLLSIRKSFSFIHIPPCAKFSGSQNRSRTNAGRRNKKRKGRGEGKERKRKPITQWDTFYLPLVCPGGVPYEDWIVPSLLRRLPSIRKSFPFIHNPESAKFSGSQNRSRTNAGRRRKKKGKAEEEKERVR</sequence>
<evidence type="ECO:0000256" key="1">
    <source>
        <dbReference type="SAM" id="MobiDB-lite"/>
    </source>
</evidence>
<keyword evidence="3" id="KW-1185">Reference proteome</keyword>